<protein>
    <recommendedName>
        <fullName evidence="5">Tyr recombinase domain-containing protein</fullName>
    </recommendedName>
</protein>
<dbReference type="InterPro" id="IPR002104">
    <property type="entry name" value="Integrase_catalytic"/>
</dbReference>
<proteinExistence type="inferred from homology"/>
<evidence type="ECO:0000256" key="1">
    <source>
        <dbReference type="ARBA" id="ARBA00008857"/>
    </source>
</evidence>
<dbReference type="InterPro" id="IPR011010">
    <property type="entry name" value="DNA_brk_join_enz"/>
</dbReference>
<dbReference type="Proteomes" id="UP001501353">
    <property type="component" value="Unassembled WGS sequence"/>
</dbReference>
<keyword evidence="3" id="KW-0238">DNA-binding</keyword>
<organism evidence="6 7">
    <name type="scientific">Actimicrobium antarcticum</name>
    <dbReference type="NCBI Taxonomy" id="1051899"/>
    <lineage>
        <taxon>Bacteria</taxon>
        <taxon>Pseudomonadati</taxon>
        <taxon>Pseudomonadota</taxon>
        <taxon>Betaproteobacteria</taxon>
        <taxon>Burkholderiales</taxon>
        <taxon>Oxalobacteraceae</taxon>
        <taxon>Actimicrobium</taxon>
    </lineage>
</organism>
<dbReference type="Gene3D" id="1.10.443.10">
    <property type="entry name" value="Intergrase catalytic core"/>
    <property type="match status" value="1"/>
</dbReference>
<evidence type="ECO:0000259" key="5">
    <source>
        <dbReference type="PROSITE" id="PS51898"/>
    </source>
</evidence>
<dbReference type="SUPFAM" id="SSF56349">
    <property type="entry name" value="DNA breaking-rejoining enzymes"/>
    <property type="match status" value="1"/>
</dbReference>
<gene>
    <name evidence="6" type="ORF">GCM10022212_12000</name>
</gene>
<feature type="domain" description="Tyr recombinase" evidence="5">
    <location>
        <begin position="1"/>
        <end position="226"/>
    </location>
</feature>
<dbReference type="PANTHER" id="PTHR30349">
    <property type="entry name" value="PHAGE INTEGRASE-RELATED"/>
    <property type="match status" value="1"/>
</dbReference>
<evidence type="ECO:0000256" key="4">
    <source>
        <dbReference type="ARBA" id="ARBA00023172"/>
    </source>
</evidence>
<dbReference type="PROSITE" id="PS51898">
    <property type="entry name" value="TYR_RECOMBINASE"/>
    <property type="match status" value="1"/>
</dbReference>
<comment type="caution">
    <text evidence="6">The sequence shown here is derived from an EMBL/GenBank/DDBJ whole genome shotgun (WGS) entry which is preliminary data.</text>
</comment>
<dbReference type="Pfam" id="PF00589">
    <property type="entry name" value="Phage_integrase"/>
    <property type="match status" value="1"/>
</dbReference>
<dbReference type="PANTHER" id="PTHR30349:SF41">
    <property type="entry name" value="INTEGRASE_RECOMBINASE PROTEIN MJ0367-RELATED"/>
    <property type="match status" value="1"/>
</dbReference>
<comment type="similarity">
    <text evidence="1">Belongs to the 'phage' integrase family.</text>
</comment>
<keyword evidence="4" id="KW-0233">DNA recombination</keyword>
<evidence type="ECO:0000256" key="3">
    <source>
        <dbReference type="ARBA" id="ARBA00023125"/>
    </source>
</evidence>
<keyword evidence="2" id="KW-0229">DNA integration</keyword>
<dbReference type="EMBL" id="BAAAZE010000006">
    <property type="protein sequence ID" value="GAA4017884.1"/>
    <property type="molecule type" value="Genomic_DNA"/>
</dbReference>
<sequence>MLGAMAAEPLQNFTQCQSMVRDRFIFAALRGLGLRASELVHARMSAFYRLSLPRTGQTYWTFLVTDDTGKGGKAHRVPVSREVWQAFSLYREAFELPAAPAPSEDGKLILSTRTRSVTLGNTEVTHSGSRRFLGAWREVTTRQGLYKIVTGRLERAATLLKKSGRDADAQHLRDASPHWLRHTFAKAALLTGQNMRAVAGALGHADLATTMLYTEQDALDLIDAWERATPGSVATELAIAKATP</sequence>
<name>A0ABP7SY35_9BURK</name>
<dbReference type="CDD" id="cd00397">
    <property type="entry name" value="DNA_BRE_C"/>
    <property type="match status" value="1"/>
</dbReference>
<accession>A0ABP7SY35</accession>
<reference evidence="7" key="1">
    <citation type="journal article" date="2019" name="Int. J. Syst. Evol. Microbiol.">
        <title>The Global Catalogue of Microorganisms (GCM) 10K type strain sequencing project: providing services to taxonomists for standard genome sequencing and annotation.</title>
        <authorList>
            <consortium name="The Broad Institute Genomics Platform"/>
            <consortium name="The Broad Institute Genome Sequencing Center for Infectious Disease"/>
            <person name="Wu L."/>
            <person name="Ma J."/>
        </authorList>
    </citation>
    <scope>NUCLEOTIDE SEQUENCE [LARGE SCALE GENOMIC DNA]</scope>
    <source>
        <strain evidence="7">JCM 16673</strain>
    </source>
</reference>
<keyword evidence="7" id="KW-1185">Reference proteome</keyword>
<evidence type="ECO:0000256" key="2">
    <source>
        <dbReference type="ARBA" id="ARBA00022908"/>
    </source>
</evidence>
<evidence type="ECO:0000313" key="7">
    <source>
        <dbReference type="Proteomes" id="UP001501353"/>
    </source>
</evidence>
<dbReference type="InterPro" id="IPR013762">
    <property type="entry name" value="Integrase-like_cat_sf"/>
</dbReference>
<dbReference type="InterPro" id="IPR050090">
    <property type="entry name" value="Tyrosine_recombinase_XerCD"/>
</dbReference>
<evidence type="ECO:0000313" key="6">
    <source>
        <dbReference type="EMBL" id="GAA4017884.1"/>
    </source>
</evidence>